<feature type="domain" description="2Fe-2S ferredoxin-type" evidence="3">
    <location>
        <begin position="2"/>
        <end position="93"/>
    </location>
</feature>
<evidence type="ECO:0000256" key="1">
    <source>
        <dbReference type="ARBA" id="ARBA00001974"/>
    </source>
</evidence>
<dbReference type="InterPro" id="IPR001041">
    <property type="entry name" value="2Fe-2S_ferredoxin-type"/>
</dbReference>
<gene>
    <name evidence="5" type="ORF">VITFI_CDS3412</name>
</gene>
<keyword evidence="5" id="KW-0614">Plasmid</keyword>
<dbReference type="AlphaFoldDB" id="A0A221KJU7"/>
<dbReference type="PROSITE" id="PS51384">
    <property type="entry name" value="FAD_FR"/>
    <property type="match status" value="1"/>
</dbReference>
<evidence type="ECO:0000313" key="6">
    <source>
        <dbReference type="Proteomes" id="UP000199729"/>
    </source>
</evidence>
<dbReference type="InterPro" id="IPR017927">
    <property type="entry name" value="FAD-bd_FR_type"/>
</dbReference>
<reference evidence="5 6" key="1">
    <citation type="submission" date="2017-07" db="EMBL/GenBank/DDBJ databases">
        <title>Complete Genome Sequence of the cosmetic ferment Vitreoscilla filiformis (ATCC15551).</title>
        <authorList>
            <person name="Contreras S."/>
            <person name="Sagory-Zalkind P."/>
            <person name="Blanquart H."/>
            <person name="Iltis A."/>
            <person name="Morand S.C."/>
        </authorList>
    </citation>
    <scope>NUCLEOTIDE SEQUENCE [LARGE SCALE GENOMIC DNA]</scope>
    <source>
        <strain evidence="5 6">ATCC 15551</strain>
        <plasmid evidence="6">Plasmid pvf1</plasmid>
    </source>
</reference>
<keyword evidence="2" id="KW-0479">Metal-binding</keyword>
<dbReference type="InterPro" id="IPR039261">
    <property type="entry name" value="FNR_nucleotide-bd"/>
</dbReference>
<dbReference type="KEGG" id="vff:VITFI_CDS3412"/>
<dbReference type="GO" id="GO:0051537">
    <property type="term" value="F:2 iron, 2 sulfur cluster binding"/>
    <property type="evidence" value="ECO:0007669"/>
    <property type="project" value="UniProtKB-KW"/>
</dbReference>
<dbReference type="SUPFAM" id="SSF54292">
    <property type="entry name" value="2Fe-2S ferredoxin-like"/>
    <property type="match status" value="1"/>
</dbReference>
<dbReference type="OrthoDB" id="370747at2"/>
<dbReference type="CDD" id="cd06187">
    <property type="entry name" value="O2ase_reductase_like"/>
    <property type="match status" value="1"/>
</dbReference>
<organism evidence="5 6">
    <name type="scientific">Vitreoscilla filiformis</name>
    <dbReference type="NCBI Taxonomy" id="63"/>
    <lineage>
        <taxon>Bacteria</taxon>
        <taxon>Pseudomonadati</taxon>
        <taxon>Pseudomonadota</taxon>
        <taxon>Betaproteobacteria</taxon>
        <taxon>Neisseriales</taxon>
        <taxon>Neisseriaceae</taxon>
        <taxon>Vitreoscilla</taxon>
    </lineage>
</organism>
<dbReference type="InterPro" id="IPR036010">
    <property type="entry name" value="2Fe-2S_ferredoxin-like_sf"/>
</dbReference>
<keyword evidence="6" id="KW-1185">Reference proteome</keyword>
<keyword evidence="2" id="KW-0411">Iron-sulfur</keyword>
<evidence type="ECO:0000256" key="2">
    <source>
        <dbReference type="ARBA" id="ARBA00022714"/>
    </source>
</evidence>
<dbReference type="InterPro" id="IPR008333">
    <property type="entry name" value="Cbr1-like_FAD-bd_dom"/>
</dbReference>
<dbReference type="Pfam" id="PF00175">
    <property type="entry name" value="NAD_binding_1"/>
    <property type="match status" value="1"/>
</dbReference>
<dbReference type="RefSeq" id="WP_089418346.1">
    <property type="nucleotide sequence ID" value="NZ_CP022424.1"/>
</dbReference>
<evidence type="ECO:0000259" key="3">
    <source>
        <dbReference type="PROSITE" id="PS51085"/>
    </source>
</evidence>
<keyword evidence="2" id="KW-0408">Iron</keyword>
<dbReference type="PANTHER" id="PTHR47354">
    <property type="entry name" value="NADH OXIDOREDUCTASE HCR"/>
    <property type="match status" value="1"/>
</dbReference>
<dbReference type="Gene3D" id="3.40.50.80">
    <property type="entry name" value="Nucleotide-binding domain of ferredoxin-NADP reductase (FNR) module"/>
    <property type="match status" value="1"/>
</dbReference>
<dbReference type="Gene3D" id="2.40.30.10">
    <property type="entry name" value="Translation factors"/>
    <property type="match status" value="1"/>
</dbReference>
<dbReference type="InterPro" id="IPR017938">
    <property type="entry name" value="Riboflavin_synthase-like_b-brl"/>
</dbReference>
<proteinExistence type="predicted"/>
<evidence type="ECO:0000313" key="5">
    <source>
        <dbReference type="EMBL" id="ASM79189.1"/>
    </source>
</evidence>
<evidence type="ECO:0000259" key="4">
    <source>
        <dbReference type="PROSITE" id="PS51384"/>
    </source>
</evidence>
<dbReference type="Pfam" id="PF00970">
    <property type="entry name" value="FAD_binding_6"/>
    <property type="match status" value="1"/>
</dbReference>
<dbReference type="Proteomes" id="UP000199729">
    <property type="component" value="Plasmid pVF1"/>
</dbReference>
<protein>
    <submittedName>
        <fullName evidence="5">Ferredoxin</fullName>
    </submittedName>
</protein>
<dbReference type="PANTHER" id="PTHR47354:SF5">
    <property type="entry name" value="PROTEIN RFBI"/>
    <property type="match status" value="1"/>
</dbReference>
<dbReference type="InterPro" id="IPR012675">
    <property type="entry name" value="Beta-grasp_dom_sf"/>
</dbReference>
<sequence length="349" mass="37729">MGRIRLHPSLKEVACAAGDTVLGALEKAGYALPNNCRAGACGECKVKVLSGQFDQGMVLDMALTQEERQQGYGLMCMAKPISEELVIDWGMEDAKPKLFPPRERQRYVVVERLARTPRIVELHLRPVAAPMRYWPGQYVTLGDARAGVPPRCYSVANAPRPDGTIVLQITRVDDGHTSRWVHERVHVGQVVQVNGPYGTFIGDPAVESPVLCLAAGSGLAPILALTEAALRRGFRKPVTLMFSARTPADLYADGPLAYWQTKHRSFTYVPCLTRLDAGQALPAGALAGRIPEVLGQRFPDLSAYSVFIAGSPAFVADCSQAVQALGALPQRMHTEGYVSQAGPQTVPEG</sequence>
<keyword evidence="2" id="KW-0001">2Fe-2S</keyword>
<dbReference type="PROSITE" id="PS51085">
    <property type="entry name" value="2FE2S_FER_2"/>
    <property type="match status" value="1"/>
</dbReference>
<accession>A0A221KJU7</accession>
<dbReference type="InterPro" id="IPR001433">
    <property type="entry name" value="OxRdtase_FAD/NAD-bd"/>
</dbReference>
<dbReference type="GO" id="GO:0016491">
    <property type="term" value="F:oxidoreductase activity"/>
    <property type="evidence" value="ECO:0007669"/>
    <property type="project" value="InterPro"/>
</dbReference>
<comment type="cofactor">
    <cofactor evidence="1">
        <name>FAD</name>
        <dbReference type="ChEBI" id="CHEBI:57692"/>
    </cofactor>
</comment>
<dbReference type="InterPro" id="IPR050415">
    <property type="entry name" value="MRET"/>
</dbReference>
<dbReference type="SUPFAM" id="SSF63380">
    <property type="entry name" value="Riboflavin synthase domain-like"/>
    <property type="match status" value="1"/>
</dbReference>
<dbReference type="EMBL" id="CP022424">
    <property type="protein sequence ID" value="ASM79189.1"/>
    <property type="molecule type" value="Genomic_DNA"/>
</dbReference>
<dbReference type="Pfam" id="PF00111">
    <property type="entry name" value="Fer2"/>
    <property type="match status" value="1"/>
</dbReference>
<dbReference type="SUPFAM" id="SSF52343">
    <property type="entry name" value="Ferredoxin reductase-like, C-terminal NADP-linked domain"/>
    <property type="match status" value="1"/>
</dbReference>
<dbReference type="PRINTS" id="PR00410">
    <property type="entry name" value="PHEHYDRXLASE"/>
</dbReference>
<feature type="domain" description="FAD-binding FR-type" evidence="4">
    <location>
        <begin position="100"/>
        <end position="203"/>
    </location>
</feature>
<name>A0A221KJU7_VITFI</name>
<dbReference type="CDD" id="cd00207">
    <property type="entry name" value="fer2"/>
    <property type="match status" value="1"/>
</dbReference>
<dbReference type="Gene3D" id="3.10.20.30">
    <property type="match status" value="1"/>
</dbReference>
<geneLocation type="plasmid" evidence="6">
    <name>pvf1</name>
</geneLocation>